<name>A3IVU1_9CHRO</name>
<dbReference type="EMBL" id="AAXW01000045">
    <property type="protein sequence ID" value="EAZ89402.1"/>
    <property type="molecule type" value="Genomic_DNA"/>
</dbReference>
<dbReference type="GO" id="GO:0016757">
    <property type="term" value="F:glycosyltransferase activity"/>
    <property type="evidence" value="ECO:0007669"/>
    <property type="project" value="InterPro"/>
</dbReference>
<reference evidence="2 3" key="1">
    <citation type="submission" date="2007-03" db="EMBL/GenBank/DDBJ databases">
        <authorList>
            <person name="Stal L."/>
            <person name="Ferriera S."/>
            <person name="Johnson J."/>
            <person name="Kravitz S."/>
            <person name="Beeson K."/>
            <person name="Sutton G."/>
            <person name="Rogers Y.-H."/>
            <person name="Friedman R."/>
            <person name="Frazier M."/>
            <person name="Venter J.C."/>
        </authorList>
    </citation>
    <scope>NUCLEOTIDE SEQUENCE [LARGE SCALE GENOMIC DNA]</scope>
    <source>
        <strain evidence="2 3">CCY0110</strain>
    </source>
</reference>
<protein>
    <submittedName>
        <fullName evidence="2">Glycosyl transferase, group 1</fullName>
    </submittedName>
</protein>
<keyword evidence="2" id="KW-0808">Transferase</keyword>
<dbReference type="Proteomes" id="UP000003781">
    <property type="component" value="Unassembled WGS sequence"/>
</dbReference>
<dbReference type="PANTHER" id="PTHR12526:SF622">
    <property type="entry name" value="GLYCOSYLTRANSFERASE (GROUP I)"/>
    <property type="match status" value="1"/>
</dbReference>
<dbReference type="AlphaFoldDB" id="A3IVU1"/>
<comment type="caution">
    <text evidence="2">The sequence shown here is derived from an EMBL/GenBank/DDBJ whole genome shotgun (WGS) entry which is preliminary data.</text>
</comment>
<proteinExistence type="predicted"/>
<organism evidence="2 3">
    <name type="scientific">Crocosphaera chwakensis CCY0110</name>
    <dbReference type="NCBI Taxonomy" id="391612"/>
    <lineage>
        <taxon>Bacteria</taxon>
        <taxon>Bacillati</taxon>
        <taxon>Cyanobacteriota</taxon>
        <taxon>Cyanophyceae</taxon>
        <taxon>Oscillatoriophycideae</taxon>
        <taxon>Chroococcales</taxon>
        <taxon>Aphanothecaceae</taxon>
        <taxon>Crocosphaera</taxon>
        <taxon>Crocosphaera chwakensis</taxon>
    </lineage>
</organism>
<evidence type="ECO:0000259" key="1">
    <source>
        <dbReference type="Pfam" id="PF00534"/>
    </source>
</evidence>
<dbReference type="Gene3D" id="3.40.50.2000">
    <property type="entry name" value="Glycogen Phosphorylase B"/>
    <property type="match status" value="1"/>
</dbReference>
<dbReference type="OrthoDB" id="9816564at2"/>
<sequence>MKYYLVYSELSQQPDSAHEIHDVMCANAMANLGYKTILTYPNYSQSNLNIGSLFFPFHLQKPSSNFIEFYDIQDQLNVLPLLIPKLIRKGINRFNLSSLMCKYYLPIYLKNKITAVHTRNWNFAKAAVKNKIPTIFERHYFPENKFDQAIVNNPYFRVCISQSELTRQSIIDAGMPTDKAIWLHNGFNQTFLERNSDDAETWRKQLLKNNRKKLVIYSGALYPFKGIDLLIDVAKLLPNIEFAITGGTEEQVKHYQTIAQRKQVENITFLGWIVPRSRLISLFQAADILAHPHLSGKSANFTNPVKFFQYLASGTPIVATEIPPLMFFKQTVPVAVWCPPDQPSIFAQSIQKALELYPRKSTGYQENIEYSQKFSWEKRAEKIVKYIPELHHDGESIQP</sequence>
<accession>A3IVU1</accession>
<feature type="domain" description="Glycosyl transferase family 1" evidence="1">
    <location>
        <begin position="199"/>
        <end position="357"/>
    </location>
</feature>
<evidence type="ECO:0000313" key="3">
    <source>
        <dbReference type="Proteomes" id="UP000003781"/>
    </source>
</evidence>
<keyword evidence="3" id="KW-1185">Reference proteome</keyword>
<dbReference type="Pfam" id="PF00534">
    <property type="entry name" value="Glycos_transf_1"/>
    <property type="match status" value="1"/>
</dbReference>
<dbReference type="PANTHER" id="PTHR12526">
    <property type="entry name" value="GLYCOSYLTRANSFERASE"/>
    <property type="match status" value="1"/>
</dbReference>
<dbReference type="eggNOG" id="COG0438">
    <property type="taxonomic scope" value="Bacteria"/>
</dbReference>
<evidence type="ECO:0000313" key="2">
    <source>
        <dbReference type="EMBL" id="EAZ89402.1"/>
    </source>
</evidence>
<gene>
    <name evidence="2" type="ORF">CY0110_12232</name>
</gene>
<dbReference type="SUPFAM" id="SSF53756">
    <property type="entry name" value="UDP-Glycosyltransferase/glycogen phosphorylase"/>
    <property type="match status" value="1"/>
</dbReference>
<dbReference type="RefSeq" id="WP_008277500.1">
    <property type="nucleotide sequence ID" value="NZ_AAXW01000045.1"/>
</dbReference>
<dbReference type="InterPro" id="IPR001296">
    <property type="entry name" value="Glyco_trans_1"/>
</dbReference>